<gene>
    <name evidence="1" type="ORF">V8247_08995</name>
</gene>
<evidence type="ECO:0008006" key="3">
    <source>
        <dbReference type="Google" id="ProtNLM"/>
    </source>
</evidence>
<dbReference type="EMBL" id="CP146612">
    <property type="protein sequence ID" value="WWX25365.1"/>
    <property type="molecule type" value="Genomic_DNA"/>
</dbReference>
<evidence type="ECO:0000313" key="1">
    <source>
        <dbReference type="EMBL" id="WWX25365.1"/>
    </source>
</evidence>
<evidence type="ECO:0000313" key="2">
    <source>
        <dbReference type="Proteomes" id="UP001375370"/>
    </source>
</evidence>
<accession>A0ABZ2JAF7</accession>
<name>A0ABZ2JAF7_9CHLR</name>
<reference evidence="1 2" key="1">
    <citation type="submission" date="2024-03" db="EMBL/GenBank/DDBJ databases">
        <title>A Dehalogenimonas Isolated from Estuarine Sediments Dihaloeliminates Chlorinated Alkanes.</title>
        <authorList>
            <person name="Yang Y."/>
            <person name="Wang H."/>
        </authorList>
    </citation>
    <scope>NUCLEOTIDE SEQUENCE [LARGE SCALE GENOMIC DNA]</scope>
    <source>
        <strain evidence="1 2">W</strain>
    </source>
</reference>
<organism evidence="1 2">
    <name type="scientific">Candidatus Dehalogenimonas loeffleri</name>
    <dbReference type="NCBI Taxonomy" id="3127115"/>
    <lineage>
        <taxon>Bacteria</taxon>
        <taxon>Bacillati</taxon>
        <taxon>Chloroflexota</taxon>
        <taxon>Dehalococcoidia</taxon>
        <taxon>Dehalococcoidales</taxon>
        <taxon>Dehalococcoidaceae</taxon>
        <taxon>Dehalogenimonas</taxon>
    </lineage>
</organism>
<dbReference type="RefSeq" id="WP_338737505.1">
    <property type="nucleotide sequence ID" value="NZ_CP146612.1"/>
</dbReference>
<dbReference type="Proteomes" id="UP001375370">
    <property type="component" value="Chromosome"/>
</dbReference>
<sequence>MNDNGAIWIGVDPGGKRNFGLAILRSDGSSQTWCVDCAEDAIKIIQKKLDRIPSGIGIDAPLWWSSGKSGDRSVDQWLRQHYRLSGGEVQAANSLRGAALIQAAMFVQRVREVFPSIPVTESHPKALLKGLYYNDWAEFSDCFKAGDKPNTDHERDALISAVSAREGFECRWQNDLSLSVERLTTEQNPKKYWLAPIHYFWPE</sequence>
<keyword evidence="2" id="KW-1185">Reference proteome</keyword>
<protein>
    <recommendedName>
        <fullName evidence="3">DUF429 domain-containing protein</fullName>
    </recommendedName>
</protein>
<proteinExistence type="predicted"/>